<reference evidence="2" key="1">
    <citation type="submission" date="2012-12" db="EMBL/GenBank/DDBJ databases">
        <authorList>
            <person name="Hellsten U."/>
            <person name="Grimwood J."/>
            <person name="Chapman J.A."/>
            <person name="Shapiro H."/>
            <person name="Aerts A."/>
            <person name="Otillar R.P."/>
            <person name="Terry A.Y."/>
            <person name="Boore J.L."/>
            <person name="Simakov O."/>
            <person name="Marletaz F."/>
            <person name="Cho S.-J."/>
            <person name="Edsinger-Gonzales E."/>
            <person name="Havlak P."/>
            <person name="Kuo D.-H."/>
            <person name="Larsson T."/>
            <person name="Lv J."/>
            <person name="Arendt D."/>
            <person name="Savage R."/>
            <person name="Osoegawa K."/>
            <person name="de Jong P."/>
            <person name="Lindberg D.R."/>
            <person name="Seaver E.C."/>
            <person name="Weisblat D.A."/>
            <person name="Putnam N.H."/>
            <person name="Grigoriev I.V."/>
            <person name="Rokhsar D.S."/>
        </authorList>
    </citation>
    <scope>NUCLEOTIDE SEQUENCE</scope>
    <source>
        <strain evidence="2">I ESC-2004</strain>
    </source>
</reference>
<dbReference type="EnsemblMetazoa" id="CapteT93168">
    <property type="protein sequence ID" value="CapteP93168"/>
    <property type="gene ID" value="CapteG93168"/>
</dbReference>
<dbReference type="Gene3D" id="3.10.10.10">
    <property type="entry name" value="HIV Type 1 Reverse Transcriptase, subunit A, domain 1"/>
    <property type="match status" value="1"/>
</dbReference>
<name>X2BBW0_CAPTE</name>
<organism evidence="1 2">
    <name type="scientific">Capitella teleta</name>
    <name type="common">Polychaete worm</name>
    <dbReference type="NCBI Taxonomy" id="283909"/>
    <lineage>
        <taxon>Eukaryota</taxon>
        <taxon>Metazoa</taxon>
        <taxon>Spiralia</taxon>
        <taxon>Lophotrochozoa</taxon>
        <taxon>Annelida</taxon>
        <taxon>Polychaeta</taxon>
        <taxon>Sedentaria</taxon>
        <taxon>Scolecida</taxon>
        <taxon>Capitellidae</taxon>
        <taxon>Capitella</taxon>
    </lineage>
</organism>
<protein>
    <submittedName>
        <fullName evidence="1">Uncharacterized protein</fullName>
    </submittedName>
</protein>
<dbReference type="InterPro" id="IPR050951">
    <property type="entry name" value="Retrovirus_Pol_polyprotein"/>
</dbReference>
<keyword evidence="2" id="KW-1185">Reference proteome</keyword>
<evidence type="ECO:0000313" key="2">
    <source>
        <dbReference type="Proteomes" id="UP000014760"/>
    </source>
</evidence>
<reference evidence="1" key="3">
    <citation type="submission" date="2015-06" db="UniProtKB">
        <authorList>
            <consortium name="EnsemblMetazoa"/>
        </authorList>
    </citation>
    <scope>IDENTIFICATION</scope>
</reference>
<dbReference type="Gene3D" id="3.30.70.270">
    <property type="match status" value="1"/>
</dbReference>
<dbReference type="OrthoDB" id="6776789at2759"/>
<dbReference type="SUPFAM" id="SSF56672">
    <property type="entry name" value="DNA/RNA polymerases"/>
    <property type="match status" value="1"/>
</dbReference>
<dbReference type="PANTHER" id="PTHR37984:SF7">
    <property type="entry name" value="INTEGRASE CATALYTIC DOMAIN-CONTAINING PROTEIN"/>
    <property type="match status" value="1"/>
</dbReference>
<dbReference type="PANTHER" id="PTHR37984">
    <property type="entry name" value="PROTEIN CBG26694"/>
    <property type="match status" value="1"/>
</dbReference>
<dbReference type="EMBL" id="AMQN01000091">
    <property type="status" value="NOT_ANNOTATED_CDS"/>
    <property type="molecule type" value="Genomic_DNA"/>
</dbReference>
<proteinExistence type="predicted"/>
<dbReference type="AlphaFoldDB" id="X2BBW0"/>
<dbReference type="Proteomes" id="UP000014760">
    <property type="component" value="Unassembled WGS sequence"/>
</dbReference>
<reference evidence="2" key="2">
    <citation type="journal article" date="2013" name="Nature">
        <title>Insights into bilaterian evolution from three spiralian genomes.</title>
        <authorList>
            <person name="Simakov O."/>
            <person name="Marletaz F."/>
            <person name="Cho S.J."/>
            <person name="Edsinger-Gonzales E."/>
            <person name="Havlak P."/>
            <person name="Hellsten U."/>
            <person name="Kuo D.H."/>
            <person name="Larsson T."/>
            <person name="Lv J."/>
            <person name="Arendt D."/>
            <person name="Savage R."/>
            <person name="Osoegawa K."/>
            <person name="de Jong P."/>
            <person name="Grimwood J."/>
            <person name="Chapman J.A."/>
            <person name="Shapiro H."/>
            <person name="Aerts A."/>
            <person name="Otillar R.P."/>
            <person name="Terry A.Y."/>
            <person name="Boore J.L."/>
            <person name="Grigoriev I.V."/>
            <person name="Lindberg D.R."/>
            <person name="Seaver E.C."/>
            <person name="Weisblat D.A."/>
            <person name="Putnam N.H."/>
            <person name="Rokhsar D.S."/>
        </authorList>
    </citation>
    <scope>NUCLEOTIDE SEQUENCE</scope>
    <source>
        <strain evidence="2">I ESC-2004</strain>
    </source>
</reference>
<dbReference type="InterPro" id="IPR043502">
    <property type="entry name" value="DNA/RNA_pol_sf"/>
</dbReference>
<dbReference type="OMA" id="CLREAIY"/>
<accession>X2BBW0</accession>
<dbReference type="InterPro" id="IPR043128">
    <property type="entry name" value="Rev_trsase/Diguanyl_cyclase"/>
</dbReference>
<sequence>EYSDIFTGLEASDRPYNIEVDSSLTPIIQPQYNVPYSRMKPFQMVLQSLQEKGVIADVDCPTSWVHNLVITEKIGNLCLCIDPELLNRAIKSEKFQISTTEDVQTKFAGAKVFSVVDMRDSY</sequence>
<evidence type="ECO:0000313" key="1">
    <source>
        <dbReference type="EnsemblMetazoa" id="CapteP93168"/>
    </source>
</evidence>
<dbReference type="HOGENOM" id="CLU_2032341_0_0_1"/>